<name>A0ABX8BH43_9ACTN</name>
<sequence length="181" mass="20090">MDPIVIGGLAGAVGSVVTALTTQVFAHRTKARELEHAERVSLQQARSDEEKLRDEQRRSGYVALNSEAREFLAALTDLLKAVESDDPRDEERAALDRARASYRHCYAEAQLALNDEILEVASGVNRSLLDLFGLIKRIDKGRGRPGETCESAEAKRQEVWGRIGRLRSVMRSDLGISTSQR</sequence>
<organism evidence="2 3">
    <name type="scientific">Nocardiopsis changdeensis</name>
    <dbReference type="NCBI Taxonomy" id="2831969"/>
    <lineage>
        <taxon>Bacteria</taxon>
        <taxon>Bacillati</taxon>
        <taxon>Actinomycetota</taxon>
        <taxon>Actinomycetes</taxon>
        <taxon>Streptosporangiales</taxon>
        <taxon>Nocardiopsidaceae</taxon>
        <taxon>Nocardiopsis</taxon>
    </lineage>
</organism>
<dbReference type="Proteomes" id="UP000676079">
    <property type="component" value="Chromosome"/>
</dbReference>
<evidence type="ECO:0000313" key="3">
    <source>
        <dbReference type="Proteomes" id="UP000676079"/>
    </source>
</evidence>
<dbReference type="EMBL" id="CP074133">
    <property type="protein sequence ID" value="QUX21541.1"/>
    <property type="molecule type" value="Genomic_DNA"/>
</dbReference>
<keyword evidence="3" id="KW-1185">Reference proteome</keyword>
<proteinExistence type="predicted"/>
<dbReference type="RefSeq" id="WP_220562763.1">
    <property type="nucleotide sequence ID" value="NZ_CP074133.1"/>
</dbReference>
<accession>A0ABX8BH43</accession>
<feature type="region of interest" description="Disordered" evidence="1">
    <location>
        <begin position="36"/>
        <end position="56"/>
    </location>
</feature>
<protein>
    <submittedName>
        <fullName evidence="2">Uncharacterized protein</fullName>
    </submittedName>
</protein>
<reference evidence="2 3" key="1">
    <citation type="submission" date="2021-05" db="EMBL/GenBank/DDBJ databases">
        <title>Direct Submission.</title>
        <authorList>
            <person name="Li K."/>
            <person name="Gao J."/>
        </authorList>
    </citation>
    <scope>NUCLEOTIDE SEQUENCE [LARGE SCALE GENOMIC DNA]</scope>
    <source>
        <strain evidence="2 3">Mg02</strain>
    </source>
</reference>
<evidence type="ECO:0000256" key="1">
    <source>
        <dbReference type="SAM" id="MobiDB-lite"/>
    </source>
</evidence>
<feature type="compositionally biased region" description="Basic and acidic residues" evidence="1">
    <location>
        <begin position="46"/>
        <end position="56"/>
    </location>
</feature>
<gene>
    <name evidence="2" type="ORF">KGD84_24520</name>
</gene>
<evidence type="ECO:0000313" key="2">
    <source>
        <dbReference type="EMBL" id="QUX21541.1"/>
    </source>
</evidence>